<dbReference type="WBParaSite" id="maker-unitig_22927-snap-gene-0.2-mRNA-1">
    <property type="protein sequence ID" value="maker-unitig_22927-snap-gene-0.2-mRNA-1"/>
    <property type="gene ID" value="maker-unitig_22927-snap-gene-0.2"/>
</dbReference>
<feature type="compositionally biased region" description="Gly residues" evidence="7">
    <location>
        <begin position="324"/>
        <end position="333"/>
    </location>
</feature>
<evidence type="ECO:0000256" key="4">
    <source>
        <dbReference type="ARBA" id="ARBA00022692"/>
    </source>
</evidence>
<evidence type="ECO:0000256" key="7">
    <source>
        <dbReference type="SAM" id="MobiDB-lite"/>
    </source>
</evidence>
<name>A0A1I8F875_9PLAT</name>
<reference evidence="10" key="1">
    <citation type="submission" date="2016-11" db="UniProtKB">
        <authorList>
            <consortium name="WormBaseParasite"/>
        </authorList>
    </citation>
    <scope>IDENTIFICATION</scope>
</reference>
<feature type="compositionally biased region" description="Low complexity" evidence="7">
    <location>
        <begin position="516"/>
        <end position="525"/>
    </location>
</feature>
<feature type="compositionally biased region" description="Basic residues" evidence="7">
    <location>
        <begin position="18"/>
        <end position="31"/>
    </location>
</feature>
<accession>A0A1I8F875</accession>
<keyword evidence="6 8" id="KW-0472">Membrane</keyword>
<comment type="subcellular location">
    <subcellularLocation>
        <location evidence="1">Membrane</location>
        <topology evidence="1">Multi-pass membrane protein</topology>
    </subcellularLocation>
</comment>
<feature type="compositionally biased region" description="Low complexity" evidence="7">
    <location>
        <begin position="69"/>
        <end position="97"/>
    </location>
</feature>
<feature type="compositionally biased region" description="Low complexity" evidence="7">
    <location>
        <begin position="137"/>
        <end position="152"/>
    </location>
</feature>
<keyword evidence="5 8" id="KW-1133">Transmembrane helix</keyword>
<dbReference type="GO" id="GO:0008273">
    <property type="term" value="F:calcium, potassium:sodium antiporter activity"/>
    <property type="evidence" value="ECO:0007669"/>
    <property type="project" value="TreeGrafter"/>
</dbReference>
<feature type="transmembrane region" description="Helical" evidence="8">
    <location>
        <begin position="640"/>
        <end position="662"/>
    </location>
</feature>
<dbReference type="GO" id="GO:0005886">
    <property type="term" value="C:plasma membrane"/>
    <property type="evidence" value="ECO:0007669"/>
    <property type="project" value="TreeGrafter"/>
</dbReference>
<dbReference type="Proteomes" id="UP000095280">
    <property type="component" value="Unplaced"/>
</dbReference>
<dbReference type="GO" id="GO:0005262">
    <property type="term" value="F:calcium channel activity"/>
    <property type="evidence" value="ECO:0007669"/>
    <property type="project" value="TreeGrafter"/>
</dbReference>
<evidence type="ECO:0000313" key="9">
    <source>
        <dbReference type="Proteomes" id="UP000095280"/>
    </source>
</evidence>
<dbReference type="PANTHER" id="PTHR10846">
    <property type="entry name" value="SODIUM/POTASSIUM/CALCIUM EXCHANGER"/>
    <property type="match status" value="1"/>
</dbReference>
<keyword evidence="3" id="KW-0050">Antiport</keyword>
<evidence type="ECO:0000256" key="2">
    <source>
        <dbReference type="ARBA" id="ARBA00005364"/>
    </source>
</evidence>
<feature type="transmembrane region" description="Helical" evidence="8">
    <location>
        <begin position="721"/>
        <end position="739"/>
    </location>
</feature>
<evidence type="ECO:0000256" key="6">
    <source>
        <dbReference type="ARBA" id="ARBA00023136"/>
    </source>
</evidence>
<proteinExistence type="inferred from homology"/>
<dbReference type="InterPro" id="IPR004481">
    <property type="entry name" value="K/Na/Ca-exchanger"/>
</dbReference>
<feature type="compositionally biased region" description="Basic residues" evidence="7">
    <location>
        <begin position="349"/>
        <end position="358"/>
    </location>
</feature>
<evidence type="ECO:0000256" key="8">
    <source>
        <dbReference type="SAM" id="Phobius"/>
    </source>
</evidence>
<feature type="compositionally biased region" description="Low complexity" evidence="7">
    <location>
        <begin position="33"/>
        <end position="52"/>
    </location>
</feature>
<sequence length="817" mass="88470">LSAARDPCRMRAAPVLARFRKPRTADRHHRPQASASSSLELAAPAAAPSLEASGRRLWDPRAESSAGFTAAISQLSTTSSTSAKSSSAQEASLSADAKAPNAERLSRLAQPRTPAQAADSQRRRALKRSPLKPQKMPSSAAPQRASASKSPALAGAPLMTKSMVELPSRKKGQGPTTLQRTRPKPPRLSCRLPWSVSHKSAGRSIDQPSWPCRRRSPCPSCRSDEIRGCPGNHRPRGRVEPNSEEEAGGRSSGKGGETPAASAAREKLEAERPRREERRRAEEEFRRRRAEEQRRREERQSGVAQEAERAAQEAAEQQQRRGPRSGGGPGRQGGSRTRRSGPSREARSPRRPLARSARRRLEAIMHRVKPAASAARRLRRSRSERPTPLLHRQQRQRLWLRQRPPRQTGDASMTVSMPPTVLEAELKQQSPQSPADLAVLADRLKGTKAAEILARAQRQPEHAADSVDVLADVSNSAGGTGGSSTNVADDSTDATVKSRLAAVRARLKPAAPVGEAAPADSSSASTPPPPPLLPSSADDYDNDGDDNIGGEGRGRGERRQLAPLTELAAELPYAAVYWSRVRLLLRERSFGLGQIRPVRVSDAVQECLGLAAATLMAAEPAPALQPPGLGFDGDVGDRRFFFLAGWLLACTLLGVGPGAGLARWTTEPGVAASGRPGRHLLRKLLLTEAGSEGKNACTPRSVETFPPDLFTLEQKRQSGRAIIIHVLVAVWLFAALAVVCDRLLCVLAGVICDAHKANSPTVLDLKSDVAGATFMAAGSSSAPELFHLHHRRVLRKERRRHQYNRWQAAVFNILFYR</sequence>
<organism evidence="9 10">
    <name type="scientific">Macrostomum lignano</name>
    <dbReference type="NCBI Taxonomy" id="282301"/>
    <lineage>
        <taxon>Eukaryota</taxon>
        <taxon>Metazoa</taxon>
        <taxon>Spiralia</taxon>
        <taxon>Lophotrochozoa</taxon>
        <taxon>Platyhelminthes</taxon>
        <taxon>Rhabditophora</taxon>
        <taxon>Macrostomorpha</taxon>
        <taxon>Macrostomida</taxon>
        <taxon>Macrostomidae</taxon>
        <taxon>Macrostomum</taxon>
    </lineage>
</organism>
<feature type="compositionally biased region" description="Acidic residues" evidence="7">
    <location>
        <begin position="538"/>
        <end position="548"/>
    </location>
</feature>
<keyword evidence="3" id="KW-0813">Transport</keyword>
<evidence type="ECO:0000256" key="5">
    <source>
        <dbReference type="ARBA" id="ARBA00022989"/>
    </source>
</evidence>
<evidence type="ECO:0000256" key="3">
    <source>
        <dbReference type="ARBA" id="ARBA00022449"/>
    </source>
</evidence>
<evidence type="ECO:0000256" key="1">
    <source>
        <dbReference type="ARBA" id="ARBA00004141"/>
    </source>
</evidence>
<keyword evidence="4 8" id="KW-0812">Transmembrane</keyword>
<feature type="compositionally biased region" description="Basic and acidic residues" evidence="7">
    <location>
        <begin position="53"/>
        <end position="62"/>
    </location>
</feature>
<dbReference type="PANTHER" id="PTHR10846:SF73">
    <property type="entry name" value="SODIUM_CALCIUM EXCHANGER MEMBRANE REGION DOMAIN-CONTAINING PROTEIN"/>
    <property type="match status" value="1"/>
</dbReference>
<keyword evidence="9" id="KW-1185">Reference proteome</keyword>
<dbReference type="AlphaFoldDB" id="A0A1I8F875"/>
<dbReference type="GO" id="GO:0006874">
    <property type="term" value="P:intracellular calcium ion homeostasis"/>
    <property type="evidence" value="ECO:0007669"/>
    <property type="project" value="TreeGrafter"/>
</dbReference>
<comment type="similarity">
    <text evidence="2">Belongs to the Ca(2+):cation antiporter (CaCA) (TC 2.A.19) family. SLC24A subfamily.</text>
</comment>
<feature type="region of interest" description="Disordered" evidence="7">
    <location>
        <begin position="1"/>
        <end position="395"/>
    </location>
</feature>
<feature type="compositionally biased region" description="Basic and acidic residues" evidence="7">
    <location>
        <begin position="264"/>
        <end position="311"/>
    </location>
</feature>
<feature type="region of interest" description="Disordered" evidence="7">
    <location>
        <begin position="507"/>
        <end position="559"/>
    </location>
</feature>
<evidence type="ECO:0000313" key="10">
    <source>
        <dbReference type="WBParaSite" id="maker-unitig_22927-snap-gene-0.2-mRNA-1"/>
    </source>
</evidence>
<protein>
    <submittedName>
        <fullName evidence="10">Kinesin motor domain-containing protein</fullName>
    </submittedName>
</protein>